<organism evidence="1">
    <name type="scientific">Arundo donax</name>
    <name type="common">Giant reed</name>
    <name type="synonym">Donax arundinaceus</name>
    <dbReference type="NCBI Taxonomy" id="35708"/>
    <lineage>
        <taxon>Eukaryota</taxon>
        <taxon>Viridiplantae</taxon>
        <taxon>Streptophyta</taxon>
        <taxon>Embryophyta</taxon>
        <taxon>Tracheophyta</taxon>
        <taxon>Spermatophyta</taxon>
        <taxon>Magnoliopsida</taxon>
        <taxon>Liliopsida</taxon>
        <taxon>Poales</taxon>
        <taxon>Poaceae</taxon>
        <taxon>PACMAD clade</taxon>
        <taxon>Arundinoideae</taxon>
        <taxon>Arundineae</taxon>
        <taxon>Arundo</taxon>
    </lineage>
</organism>
<accession>A0A0A9FF04</accession>
<name>A0A0A9FF04_ARUDO</name>
<proteinExistence type="predicted"/>
<reference evidence="1" key="2">
    <citation type="journal article" date="2015" name="Data Brief">
        <title>Shoot transcriptome of the giant reed, Arundo donax.</title>
        <authorList>
            <person name="Barrero R.A."/>
            <person name="Guerrero F.D."/>
            <person name="Moolhuijzen P."/>
            <person name="Goolsby J.A."/>
            <person name="Tidwell J."/>
            <person name="Bellgard S.E."/>
            <person name="Bellgard M.I."/>
        </authorList>
    </citation>
    <scope>NUCLEOTIDE SEQUENCE</scope>
    <source>
        <tissue evidence="1">Shoot tissue taken approximately 20 cm above the soil surface</tissue>
    </source>
</reference>
<dbReference type="EMBL" id="GBRH01189205">
    <property type="protein sequence ID" value="JAE08691.1"/>
    <property type="molecule type" value="Transcribed_RNA"/>
</dbReference>
<evidence type="ECO:0000313" key="1">
    <source>
        <dbReference type="EMBL" id="JAE08691.1"/>
    </source>
</evidence>
<sequence>MSRAKVALLLWCCENSKFIFEISQKFTAKVAN</sequence>
<protein>
    <submittedName>
        <fullName evidence="1">Uncharacterized protein</fullName>
    </submittedName>
</protein>
<reference evidence="1" key="1">
    <citation type="submission" date="2014-09" db="EMBL/GenBank/DDBJ databases">
        <authorList>
            <person name="Magalhaes I.L.F."/>
            <person name="Oliveira U."/>
            <person name="Santos F.R."/>
            <person name="Vidigal T.H.D.A."/>
            <person name="Brescovit A.D."/>
            <person name="Santos A.J."/>
        </authorList>
    </citation>
    <scope>NUCLEOTIDE SEQUENCE</scope>
    <source>
        <tissue evidence="1">Shoot tissue taken approximately 20 cm above the soil surface</tissue>
    </source>
</reference>
<dbReference type="AlphaFoldDB" id="A0A0A9FF04"/>